<name>A0A0H5DS00_9BACT</name>
<dbReference type="PANTHER" id="PTHR42961:SF2">
    <property type="entry name" value="IRON-SULFUR PROTEIN NUBPL"/>
    <property type="match status" value="1"/>
</dbReference>
<keyword evidence="1 6" id="KW-0479">Metal-binding</keyword>
<dbReference type="Pfam" id="PF10609">
    <property type="entry name" value="ParA"/>
    <property type="match status" value="1"/>
</dbReference>
<evidence type="ECO:0000313" key="8">
    <source>
        <dbReference type="Proteomes" id="UP000220251"/>
    </source>
</evidence>
<dbReference type="PROSITE" id="PS01215">
    <property type="entry name" value="MRP"/>
    <property type="match status" value="1"/>
</dbReference>
<evidence type="ECO:0000256" key="2">
    <source>
        <dbReference type="ARBA" id="ARBA00022741"/>
    </source>
</evidence>
<keyword evidence="8" id="KW-1185">Reference proteome</keyword>
<dbReference type="InterPro" id="IPR000808">
    <property type="entry name" value="Mrp-like_CS"/>
</dbReference>
<dbReference type="InterPro" id="IPR019591">
    <property type="entry name" value="Mrp/NBP35_ATP-bd"/>
</dbReference>
<dbReference type="HAMAP" id="MF_02040">
    <property type="entry name" value="Mrp_NBP35"/>
    <property type="match status" value="1"/>
</dbReference>
<evidence type="ECO:0000256" key="1">
    <source>
        <dbReference type="ARBA" id="ARBA00022723"/>
    </source>
</evidence>
<dbReference type="RefSeq" id="WP_098038890.1">
    <property type="nucleotide sequence ID" value="NZ_CWGJ01000025.1"/>
</dbReference>
<dbReference type="InterPro" id="IPR033756">
    <property type="entry name" value="YlxH/NBP35"/>
</dbReference>
<evidence type="ECO:0000256" key="4">
    <source>
        <dbReference type="ARBA" id="ARBA00023004"/>
    </source>
</evidence>
<dbReference type="Proteomes" id="UP000220251">
    <property type="component" value="Unassembled WGS sequence"/>
</dbReference>
<organism evidence="7 8">
    <name type="scientific">Estrella lausannensis</name>
    <dbReference type="NCBI Taxonomy" id="483423"/>
    <lineage>
        <taxon>Bacteria</taxon>
        <taxon>Pseudomonadati</taxon>
        <taxon>Chlamydiota</taxon>
        <taxon>Chlamydiia</taxon>
        <taxon>Parachlamydiales</taxon>
        <taxon>Candidatus Criblamydiaceae</taxon>
        <taxon>Estrella</taxon>
    </lineage>
</organism>
<sequence>MPLPLINSQVSRPKIRHIIAIAAGKGGVGKSTVAVNMALALKEQGYKVGVLDADLYGPSIQKMLPCDRLPSQKGEWLFPGLAMGLKIISMAHFSEEGKAKAVRAPIANSIITQFLERVEWEGLDFLLIDFPPGTGDIQITLAQKAKIEGAVMVTTPQDVAGIDVLKAIDLFKAVHIPILGVIENMSYLKVEGREEPLKPFGSGGGDKIARSAGAPLLARVPIEEAISSSCDRGVSLFTAAGAEEAKAAFLSAAKALVSIVERSNEEGMVDFKMEWRNITHE</sequence>
<evidence type="ECO:0000256" key="3">
    <source>
        <dbReference type="ARBA" id="ARBA00022840"/>
    </source>
</evidence>
<dbReference type="InterPro" id="IPR027417">
    <property type="entry name" value="P-loop_NTPase"/>
</dbReference>
<dbReference type="GO" id="GO:0005524">
    <property type="term" value="F:ATP binding"/>
    <property type="evidence" value="ECO:0007669"/>
    <property type="project" value="UniProtKB-UniRule"/>
</dbReference>
<reference evidence="8" key="1">
    <citation type="submission" date="2015-06" db="EMBL/GenBank/DDBJ databases">
        <authorList>
            <person name="Bertelli C."/>
        </authorList>
    </citation>
    <scope>NUCLEOTIDE SEQUENCE [LARGE SCALE GENOMIC DNA]</scope>
    <source>
        <strain evidence="8">CRIB-30</strain>
    </source>
</reference>
<dbReference type="GO" id="GO:0016887">
    <property type="term" value="F:ATP hydrolysis activity"/>
    <property type="evidence" value="ECO:0007669"/>
    <property type="project" value="UniProtKB-UniRule"/>
</dbReference>
<keyword evidence="2 6" id="KW-0547">Nucleotide-binding</keyword>
<dbReference type="GO" id="GO:0140663">
    <property type="term" value="F:ATP-dependent FeS chaperone activity"/>
    <property type="evidence" value="ECO:0007669"/>
    <property type="project" value="InterPro"/>
</dbReference>
<evidence type="ECO:0000256" key="6">
    <source>
        <dbReference type="HAMAP-Rule" id="MF_02040"/>
    </source>
</evidence>
<dbReference type="OrthoDB" id="9809679at2"/>
<comment type="function">
    <text evidence="6">Binds and transfers iron-sulfur (Fe-S) clusters to target apoproteins. Can hydrolyze ATP.</text>
</comment>
<accession>A0A0H5DS00</accession>
<keyword evidence="5 6" id="KW-0411">Iron-sulfur</keyword>
<dbReference type="CDD" id="cd02037">
    <property type="entry name" value="Mrp_NBP35"/>
    <property type="match status" value="1"/>
</dbReference>
<feature type="binding site" evidence="6">
    <location>
        <begin position="24"/>
        <end position="31"/>
    </location>
    <ligand>
        <name>ATP</name>
        <dbReference type="ChEBI" id="CHEBI:30616"/>
    </ligand>
</feature>
<keyword evidence="6" id="KW-0378">Hydrolase</keyword>
<dbReference type="InterPro" id="IPR044304">
    <property type="entry name" value="NUBPL-like"/>
</dbReference>
<proteinExistence type="inferred from homology"/>
<comment type="similarity">
    <text evidence="6">Belongs to the Mrp/NBP35 ATP-binding proteins family.</text>
</comment>
<dbReference type="EMBL" id="CWGJ01000025">
    <property type="protein sequence ID" value="CRX39033.1"/>
    <property type="molecule type" value="Genomic_DNA"/>
</dbReference>
<evidence type="ECO:0000256" key="5">
    <source>
        <dbReference type="ARBA" id="ARBA00023014"/>
    </source>
</evidence>
<dbReference type="Gene3D" id="3.40.50.300">
    <property type="entry name" value="P-loop containing nucleotide triphosphate hydrolases"/>
    <property type="match status" value="1"/>
</dbReference>
<keyword evidence="3 6" id="KW-0067">ATP-binding</keyword>
<gene>
    <name evidence="7" type="ORF">ELAC_1706</name>
</gene>
<protein>
    <recommendedName>
        <fullName evidence="6">Iron-sulfur cluster carrier protein</fullName>
    </recommendedName>
</protein>
<comment type="subunit">
    <text evidence="6">Homodimer.</text>
</comment>
<dbReference type="PANTHER" id="PTHR42961">
    <property type="entry name" value="IRON-SULFUR PROTEIN NUBPL"/>
    <property type="match status" value="1"/>
</dbReference>
<dbReference type="SUPFAM" id="SSF52540">
    <property type="entry name" value="P-loop containing nucleoside triphosphate hydrolases"/>
    <property type="match status" value="1"/>
</dbReference>
<dbReference type="GO" id="GO:0051539">
    <property type="term" value="F:4 iron, 4 sulfur cluster binding"/>
    <property type="evidence" value="ECO:0007669"/>
    <property type="project" value="TreeGrafter"/>
</dbReference>
<dbReference type="GO" id="GO:0046872">
    <property type="term" value="F:metal ion binding"/>
    <property type="evidence" value="ECO:0007669"/>
    <property type="project" value="UniProtKB-KW"/>
</dbReference>
<dbReference type="AlphaFoldDB" id="A0A0H5DS00"/>
<evidence type="ECO:0000313" key="7">
    <source>
        <dbReference type="EMBL" id="CRX39033.1"/>
    </source>
</evidence>
<keyword evidence="4 6" id="KW-0408">Iron</keyword>
<dbReference type="GO" id="GO:0016226">
    <property type="term" value="P:iron-sulfur cluster assembly"/>
    <property type="evidence" value="ECO:0007669"/>
    <property type="project" value="InterPro"/>
</dbReference>